<comment type="caution">
    <text evidence="3">The sequence shown here is derived from an EMBL/GenBank/DDBJ whole genome shotgun (WGS) entry which is preliminary data.</text>
</comment>
<sequence>MSLPLLSPQAAREQMAQGALLVDIRSMDEYAREHISDARPIPMTQLLAGAGVSGVPAVIFHCRSGNRTRLNAGALAACTDCQAYVLEGGLDAWKKAGLPVVMDASQPMELQRQVQIAAGTMILLGTILGATVSPLFYLVPGFMGGGLVFAGASGFCGLARLLMKMPWNRRALIG</sequence>
<dbReference type="PANTHER" id="PTHR44086">
    <property type="entry name" value="THIOSULFATE SULFURTRANSFERASE RDL2, MITOCHONDRIAL-RELATED"/>
    <property type="match status" value="1"/>
</dbReference>
<feature type="domain" description="Rhodanese" evidence="2">
    <location>
        <begin position="15"/>
        <end position="102"/>
    </location>
</feature>
<dbReference type="GO" id="GO:0004792">
    <property type="term" value="F:thiosulfate-cyanide sulfurtransferase activity"/>
    <property type="evidence" value="ECO:0007669"/>
    <property type="project" value="TreeGrafter"/>
</dbReference>
<dbReference type="InterPro" id="IPR036873">
    <property type="entry name" value="Rhodanese-like_dom_sf"/>
</dbReference>
<evidence type="ECO:0000313" key="3">
    <source>
        <dbReference type="EMBL" id="KKO72921.1"/>
    </source>
</evidence>
<dbReference type="Gene3D" id="6.10.140.1340">
    <property type="match status" value="1"/>
</dbReference>
<gene>
    <name evidence="3" type="ORF">AAV32_00855</name>
    <name evidence="4" type="ORF">EV679_1079</name>
</gene>
<feature type="transmembrane region" description="Helical" evidence="1">
    <location>
        <begin position="116"/>
        <end position="136"/>
    </location>
</feature>
<dbReference type="PANTHER" id="PTHR44086:SF10">
    <property type="entry name" value="THIOSULFATE SULFURTRANSFERASE_RHODANESE-LIKE DOMAIN-CONTAINING PROTEIN 3"/>
    <property type="match status" value="1"/>
</dbReference>
<dbReference type="Pfam" id="PF11127">
    <property type="entry name" value="YgaP-like_TM"/>
    <property type="match status" value="1"/>
</dbReference>
<dbReference type="SUPFAM" id="SSF52821">
    <property type="entry name" value="Rhodanese/Cell cycle control phosphatase"/>
    <property type="match status" value="1"/>
</dbReference>
<name>A0A171KVK4_9BURK</name>
<dbReference type="InterPro" id="IPR001763">
    <property type="entry name" value="Rhodanese-like_dom"/>
</dbReference>
<dbReference type="PROSITE" id="PS50206">
    <property type="entry name" value="RHODANESE_3"/>
    <property type="match status" value="1"/>
</dbReference>
<organism evidence="3 5">
    <name type="scientific">Kerstersia gyiorum</name>
    <dbReference type="NCBI Taxonomy" id="206506"/>
    <lineage>
        <taxon>Bacteria</taxon>
        <taxon>Pseudomonadati</taxon>
        <taxon>Pseudomonadota</taxon>
        <taxon>Betaproteobacteria</taxon>
        <taxon>Burkholderiales</taxon>
        <taxon>Alcaligenaceae</taxon>
        <taxon>Kerstersia</taxon>
    </lineage>
</organism>
<evidence type="ECO:0000313" key="6">
    <source>
        <dbReference type="Proteomes" id="UP000292039"/>
    </source>
</evidence>
<dbReference type="EMBL" id="SGWZ01000001">
    <property type="protein sequence ID" value="RZS73873.1"/>
    <property type="molecule type" value="Genomic_DNA"/>
</dbReference>
<dbReference type="AlphaFoldDB" id="A0A171KVK4"/>
<evidence type="ECO:0000256" key="1">
    <source>
        <dbReference type="SAM" id="Phobius"/>
    </source>
</evidence>
<keyword evidence="1" id="KW-0812">Transmembrane</keyword>
<dbReference type="STRING" id="206506.AAV32_00855"/>
<dbReference type="RefSeq" id="WP_068366539.1">
    <property type="nucleotide sequence ID" value="NZ_CBCSEB010000002.1"/>
</dbReference>
<dbReference type="SMART" id="SM00450">
    <property type="entry name" value="RHOD"/>
    <property type="match status" value="1"/>
</dbReference>
<dbReference type="Proteomes" id="UP000292039">
    <property type="component" value="Unassembled WGS sequence"/>
</dbReference>
<keyword evidence="4" id="KW-0808">Transferase</keyword>
<keyword evidence="1" id="KW-0472">Membrane</keyword>
<feature type="transmembrane region" description="Helical" evidence="1">
    <location>
        <begin position="142"/>
        <end position="163"/>
    </location>
</feature>
<dbReference type="Pfam" id="PF00581">
    <property type="entry name" value="Rhodanese"/>
    <property type="match status" value="1"/>
</dbReference>
<evidence type="ECO:0000259" key="2">
    <source>
        <dbReference type="PROSITE" id="PS50206"/>
    </source>
</evidence>
<proteinExistence type="predicted"/>
<keyword evidence="5" id="KW-1185">Reference proteome</keyword>
<accession>A0A171KVK4</accession>
<keyword evidence="1" id="KW-1133">Transmembrane helix</keyword>
<dbReference type="Gene3D" id="3.40.250.10">
    <property type="entry name" value="Rhodanese-like domain"/>
    <property type="match status" value="1"/>
</dbReference>
<dbReference type="EMBL" id="LBNE01000001">
    <property type="protein sequence ID" value="KKO72921.1"/>
    <property type="molecule type" value="Genomic_DNA"/>
</dbReference>
<dbReference type="GeneID" id="99727420"/>
<dbReference type="Proteomes" id="UP000078084">
    <property type="component" value="Unassembled WGS sequence"/>
</dbReference>
<reference evidence="3" key="1">
    <citation type="submission" date="2015-04" db="EMBL/GenBank/DDBJ databases">
        <title>Genome sequence of Kerstersia gyiorum CG1.</title>
        <authorList>
            <person name="Greninger A.L."/>
            <person name="Kozyreva V."/>
            <person name="Chaturvedi V."/>
        </authorList>
    </citation>
    <scope>NUCLEOTIDE SEQUENCE [LARGE SCALE GENOMIC DNA]</scope>
    <source>
        <strain evidence="3">CG1</strain>
    </source>
</reference>
<dbReference type="PATRIC" id="fig|206506.3.peg.205"/>
<reference evidence="4 6" key="2">
    <citation type="submission" date="2019-02" db="EMBL/GenBank/DDBJ databases">
        <title>Genomic Encyclopedia of Type Strains, Phase IV (KMG-IV): sequencing the most valuable type-strain genomes for metagenomic binning, comparative biology and taxonomic classification.</title>
        <authorList>
            <person name="Goeker M."/>
        </authorList>
    </citation>
    <scope>NUCLEOTIDE SEQUENCE [LARGE SCALE GENOMIC DNA]</scope>
    <source>
        <strain evidence="4 6">DSM 16618</strain>
    </source>
</reference>
<evidence type="ECO:0000313" key="4">
    <source>
        <dbReference type="EMBL" id="RZS73873.1"/>
    </source>
</evidence>
<evidence type="ECO:0000313" key="5">
    <source>
        <dbReference type="Proteomes" id="UP000078084"/>
    </source>
</evidence>
<dbReference type="InterPro" id="IPR021309">
    <property type="entry name" value="YgaP-like_TM"/>
</dbReference>
<protein>
    <submittedName>
        <fullName evidence="3">Membrane protein</fullName>
    </submittedName>
    <submittedName>
        <fullName evidence="4">Rhodanese-related sulfurtransferase</fullName>
    </submittedName>
</protein>